<comment type="caution">
    <text evidence="2">The sequence shown here is derived from an EMBL/GenBank/DDBJ whole genome shotgun (WGS) entry which is preliminary data.</text>
</comment>
<gene>
    <name evidence="2" type="ORF">CTEN210_16232</name>
</gene>
<evidence type="ECO:0000313" key="2">
    <source>
        <dbReference type="EMBL" id="GFH59756.1"/>
    </source>
</evidence>
<proteinExistence type="predicted"/>
<feature type="compositionally biased region" description="Low complexity" evidence="1">
    <location>
        <begin position="109"/>
        <end position="129"/>
    </location>
</feature>
<keyword evidence="3" id="KW-1185">Reference proteome</keyword>
<reference evidence="2 3" key="1">
    <citation type="journal article" date="2021" name="Sci. Rep.">
        <title>The genome of the diatom Chaetoceros tenuissimus carries an ancient integrated fragment of an extant virus.</title>
        <authorList>
            <person name="Hongo Y."/>
            <person name="Kimura K."/>
            <person name="Takaki Y."/>
            <person name="Yoshida Y."/>
            <person name="Baba S."/>
            <person name="Kobayashi G."/>
            <person name="Nagasaki K."/>
            <person name="Hano T."/>
            <person name="Tomaru Y."/>
        </authorList>
    </citation>
    <scope>NUCLEOTIDE SEQUENCE [LARGE SCALE GENOMIC DNA]</scope>
    <source>
        <strain evidence="2 3">NIES-3715</strain>
    </source>
</reference>
<sequence length="479" mass="53882">MVQFNEGDPVSVYAMHPRYRKFGNYLATISGIDEDGRVTVQFENAEIANKTFSAEKWEEKVANGKVYKYANRSQTLETNSNIDLAKANRFSQARLSSFFTAQAQETNDSEASAPSDSESSESPASAVETSVEEELDSSRTETEPSDNGSMEKPEDFESFHDAHDSLDSIPAAESKPLSDEELDFSGAVDDHYDFEEEPSDTELAQEEPSDTEVAQNSSQKDDRRGDLEEVVSPLDLSKVNLAALLLSEGYAFQVKFPDEVIAAMSCTLYQNCFFGFHLRHVHDHFSQKKKKLSKYLPGFTKEGIAKPQLSFTEWVQVLVFLRPFLLEYRKTFGNVKIFDSVYLPTLVKQTLRAIAAFIGWHRDADSLTYLGRMCVTLLQDGATKRTIFRYKPNGTGKPVNKGSSILNPHGSILFMDKYASGRFSNIWHNTDVRGGASVTIGIDLYLNAENKDVTLQQVLQHMIDHKIFELMNIEIQIEE</sequence>
<dbReference type="EMBL" id="BLLK01000069">
    <property type="protein sequence ID" value="GFH59756.1"/>
    <property type="molecule type" value="Genomic_DNA"/>
</dbReference>
<feature type="compositionally biased region" description="Acidic residues" evidence="1">
    <location>
        <begin position="195"/>
        <end position="210"/>
    </location>
</feature>
<feature type="region of interest" description="Disordered" evidence="1">
    <location>
        <begin position="103"/>
        <end position="156"/>
    </location>
</feature>
<accession>A0AAD3D8D3</accession>
<protein>
    <submittedName>
        <fullName evidence="2">Uncharacterized protein</fullName>
    </submittedName>
</protein>
<evidence type="ECO:0000313" key="3">
    <source>
        <dbReference type="Proteomes" id="UP001054902"/>
    </source>
</evidence>
<feature type="region of interest" description="Disordered" evidence="1">
    <location>
        <begin position="195"/>
        <end position="226"/>
    </location>
</feature>
<name>A0AAD3D8D3_9STRA</name>
<organism evidence="2 3">
    <name type="scientific">Chaetoceros tenuissimus</name>
    <dbReference type="NCBI Taxonomy" id="426638"/>
    <lineage>
        <taxon>Eukaryota</taxon>
        <taxon>Sar</taxon>
        <taxon>Stramenopiles</taxon>
        <taxon>Ochrophyta</taxon>
        <taxon>Bacillariophyta</taxon>
        <taxon>Coscinodiscophyceae</taxon>
        <taxon>Chaetocerotophycidae</taxon>
        <taxon>Chaetocerotales</taxon>
        <taxon>Chaetocerotaceae</taxon>
        <taxon>Chaetoceros</taxon>
    </lineage>
</organism>
<dbReference type="Proteomes" id="UP001054902">
    <property type="component" value="Unassembled WGS sequence"/>
</dbReference>
<evidence type="ECO:0000256" key="1">
    <source>
        <dbReference type="SAM" id="MobiDB-lite"/>
    </source>
</evidence>
<dbReference type="AlphaFoldDB" id="A0AAD3D8D3"/>